<evidence type="ECO:0000256" key="5">
    <source>
        <dbReference type="ARBA" id="ARBA00022801"/>
    </source>
</evidence>
<evidence type="ECO:0000256" key="10">
    <source>
        <dbReference type="SAM" id="MobiDB-lite"/>
    </source>
</evidence>
<feature type="compositionally biased region" description="Basic and acidic residues" evidence="10">
    <location>
        <begin position="527"/>
        <end position="543"/>
    </location>
</feature>
<dbReference type="PROSITE" id="PS51722">
    <property type="entry name" value="G_TR_2"/>
    <property type="match status" value="1"/>
</dbReference>
<accession>A0A8H5LSB1</accession>
<evidence type="ECO:0000313" key="13">
    <source>
        <dbReference type="Proteomes" id="UP000518752"/>
    </source>
</evidence>
<proteinExistence type="predicted"/>
<dbReference type="AlphaFoldDB" id="A0A8H5LSB1"/>
<dbReference type="FunFam" id="3.30.70.870:FF:000002">
    <property type="entry name" value="Translation elongation factor 2"/>
    <property type="match status" value="1"/>
</dbReference>
<feature type="compositionally biased region" description="Basic and acidic residues" evidence="10">
    <location>
        <begin position="470"/>
        <end position="496"/>
    </location>
</feature>
<dbReference type="InterPro" id="IPR027417">
    <property type="entry name" value="P-loop_NTPase"/>
</dbReference>
<dbReference type="FunFam" id="3.40.50.300:FF:000746">
    <property type="entry name" value="Ribosome assembly protein 1"/>
    <property type="match status" value="1"/>
</dbReference>
<dbReference type="InterPro" id="IPR009000">
    <property type="entry name" value="Transl_B-barrel_sf"/>
</dbReference>
<keyword evidence="6" id="KW-0342">GTP-binding</keyword>
<name>A0A8H5LSB1_9AGAR</name>
<dbReference type="Gene3D" id="3.30.230.10">
    <property type="match status" value="1"/>
</dbReference>
<dbReference type="Gene3D" id="3.30.70.240">
    <property type="match status" value="1"/>
</dbReference>
<dbReference type="CDD" id="cd16261">
    <property type="entry name" value="EF2_snRNP_III"/>
    <property type="match status" value="1"/>
</dbReference>
<feature type="region of interest" description="Disordered" evidence="10">
    <location>
        <begin position="470"/>
        <end position="544"/>
    </location>
</feature>
<dbReference type="Pfam" id="PF00009">
    <property type="entry name" value="GTP_EFTU"/>
    <property type="match status" value="1"/>
</dbReference>
<reference evidence="12 13" key="1">
    <citation type="journal article" date="2020" name="ISME J.">
        <title>Uncovering the hidden diversity of litter-decomposition mechanisms in mushroom-forming fungi.</title>
        <authorList>
            <person name="Floudas D."/>
            <person name="Bentzer J."/>
            <person name="Ahren D."/>
            <person name="Johansson T."/>
            <person name="Persson P."/>
            <person name="Tunlid A."/>
        </authorList>
    </citation>
    <scope>NUCLEOTIDE SEQUENCE [LARGE SCALE GENOMIC DNA]</scope>
    <source>
        <strain evidence="12 13">CBS 406.79</strain>
    </source>
</reference>
<dbReference type="SUPFAM" id="SSF54211">
    <property type="entry name" value="Ribosomal protein S5 domain 2-like"/>
    <property type="match status" value="1"/>
</dbReference>
<dbReference type="EMBL" id="JAACJN010000142">
    <property type="protein sequence ID" value="KAF5367596.1"/>
    <property type="molecule type" value="Genomic_DNA"/>
</dbReference>
<dbReference type="SUPFAM" id="SSF50447">
    <property type="entry name" value="Translation proteins"/>
    <property type="match status" value="1"/>
</dbReference>
<dbReference type="Pfam" id="PF00679">
    <property type="entry name" value="EFG_C"/>
    <property type="match status" value="1"/>
</dbReference>
<dbReference type="InterPro" id="IPR000640">
    <property type="entry name" value="EFG_V-like"/>
</dbReference>
<comment type="subcellular location">
    <subcellularLocation>
        <location evidence="1">Cytoplasm</location>
    </subcellularLocation>
</comment>
<keyword evidence="13" id="KW-1185">Reference proteome</keyword>
<dbReference type="FunFam" id="3.30.70.240:FF:000006">
    <property type="entry name" value="Elongation factor like GTPase 1"/>
    <property type="match status" value="1"/>
</dbReference>
<keyword evidence="5" id="KW-0378">Hydrolase</keyword>
<dbReference type="PANTHER" id="PTHR42908">
    <property type="entry name" value="TRANSLATION ELONGATION FACTOR-RELATED"/>
    <property type="match status" value="1"/>
</dbReference>
<dbReference type="CDD" id="cd01885">
    <property type="entry name" value="EF2"/>
    <property type="match status" value="1"/>
</dbReference>
<dbReference type="SUPFAM" id="SSF54980">
    <property type="entry name" value="EF-G C-terminal domain-like"/>
    <property type="match status" value="2"/>
</dbReference>
<dbReference type="Gene3D" id="2.40.30.10">
    <property type="entry name" value="Translation factors"/>
    <property type="match status" value="1"/>
</dbReference>
<keyword evidence="3" id="KW-0690">Ribosome biogenesis</keyword>
<dbReference type="CDD" id="cd04096">
    <property type="entry name" value="eEF2_snRNP_like_C"/>
    <property type="match status" value="1"/>
</dbReference>
<dbReference type="InterPro" id="IPR005225">
    <property type="entry name" value="Small_GTP-bd"/>
</dbReference>
<evidence type="ECO:0000259" key="11">
    <source>
        <dbReference type="PROSITE" id="PS51722"/>
    </source>
</evidence>
<dbReference type="GO" id="GO:0043022">
    <property type="term" value="F:ribosome binding"/>
    <property type="evidence" value="ECO:0007669"/>
    <property type="project" value="TreeGrafter"/>
</dbReference>
<comment type="caution">
    <text evidence="12">The sequence shown here is derived from an EMBL/GenBank/DDBJ whole genome shotgun (WGS) entry which is preliminary data.</text>
</comment>
<evidence type="ECO:0000313" key="12">
    <source>
        <dbReference type="EMBL" id="KAF5367596.1"/>
    </source>
</evidence>
<dbReference type="SUPFAM" id="SSF52540">
    <property type="entry name" value="P-loop containing nucleoside triphosphate hydrolases"/>
    <property type="match status" value="1"/>
</dbReference>
<evidence type="ECO:0000256" key="7">
    <source>
        <dbReference type="ARBA" id="ARBA00048548"/>
    </source>
</evidence>
<dbReference type="NCBIfam" id="TIGR00231">
    <property type="entry name" value="small_GTP"/>
    <property type="match status" value="1"/>
</dbReference>
<dbReference type="Proteomes" id="UP000518752">
    <property type="component" value="Unassembled WGS sequence"/>
</dbReference>
<evidence type="ECO:0000256" key="1">
    <source>
        <dbReference type="ARBA" id="ARBA00004496"/>
    </source>
</evidence>
<dbReference type="GO" id="GO:1990904">
    <property type="term" value="C:ribonucleoprotein complex"/>
    <property type="evidence" value="ECO:0007669"/>
    <property type="project" value="TreeGrafter"/>
</dbReference>
<dbReference type="InterPro" id="IPR041095">
    <property type="entry name" value="EFG_II"/>
</dbReference>
<protein>
    <recommendedName>
        <fullName evidence="8">Ribosome assembly protein 1</fullName>
    </recommendedName>
    <alternativeName>
        <fullName evidence="9">Elongation factor-like 1</fullName>
    </alternativeName>
</protein>
<dbReference type="GO" id="GO:0005829">
    <property type="term" value="C:cytosol"/>
    <property type="evidence" value="ECO:0007669"/>
    <property type="project" value="TreeGrafter"/>
</dbReference>
<dbReference type="Gene3D" id="3.40.50.300">
    <property type="entry name" value="P-loop containing nucleotide triphosphate hydrolases"/>
    <property type="match status" value="1"/>
</dbReference>
<organism evidence="12 13">
    <name type="scientific">Collybiopsis confluens</name>
    <dbReference type="NCBI Taxonomy" id="2823264"/>
    <lineage>
        <taxon>Eukaryota</taxon>
        <taxon>Fungi</taxon>
        <taxon>Dikarya</taxon>
        <taxon>Basidiomycota</taxon>
        <taxon>Agaricomycotina</taxon>
        <taxon>Agaricomycetes</taxon>
        <taxon>Agaricomycetidae</taxon>
        <taxon>Agaricales</taxon>
        <taxon>Marasmiineae</taxon>
        <taxon>Omphalotaceae</taxon>
        <taxon>Collybiopsis</taxon>
    </lineage>
</organism>
<gene>
    <name evidence="12" type="ORF">D9757_010647</name>
</gene>
<dbReference type="InterPro" id="IPR035647">
    <property type="entry name" value="EFG_III/V"/>
</dbReference>
<evidence type="ECO:0000256" key="6">
    <source>
        <dbReference type="ARBA" id="ARBA00023134"/>
    </source>
</evidence>
<sequence length="1252" mass="136053">MATSSSSGSSILPQNTNLIRNLTTLGHVDHGKTTLMDSLLASNNIISSRMAGKIRYMDSREDEQERGITMEASAVGLKYRIKSQNGDGETNYILNMIDTPGHVDFSSEVSTSSRLCDGALVLVDVIEGVSTQTRNVLRQAYQDQLTPVLVLNKVDRMITEVKFTPEEAYERLNRVIEDVNVVMGDLWGGERMKRADVEGEEEKAQNKTSKDNTDADEDDSSIYFDPTKGNVIFASAIDGWGFRPSHFARLFAKKLFADQVKEGKLTAEGLREKEESLKKVMWGEWYFEPKTKRIVGPKGRKPGMKSLFVQIVLDNLWKVYDAVIGNPDPEKVLKIISTLSLTLPPRELKSLSNLTAPTSSTDPNNPQATYSKHLLSLLFSTWLPLSTCIVQTIIDIVPPPGVAQGRRMGRMLGLESFDSSVSPKPSSSSTTTGVDSSSPYHHLYTASPSPAAPVCAYVSKMFAVRRGDLPEEKERTRSEKLRAAKVEKEKRDKTRAEAMSTSASVAESAAPPNPAITTAISNGADGTEQKAEVKEGGNSKKQDDADDDILLGFARIYSGTLSVGEQVLVLLPKFNPALEDLSSTSIPTSSIASLSLDDSASTARDVSSTSVHPSNGSYTLGLSPTPVTIQSLYLMMGRELLATERVSAGQIFAMRLAYGSSPSLPTASSAYAVSGEDVAVNGNGLLTPSRVVPEKDGEDMVAWRSGTVVRPGLSEKGIPNAGEKKQEWIVNLGRVIQITPPIVRVALLPAHPGDLPALLRGLKLLEQADPCVEAFQMDGGEWVIGGAGELHLERCIKDLRERYAKVEIHASKPIVPFRETAVREISSDPQQPGQPQASVQQQKQFQTQFGSSGTGGPTGTVSSSSSPQPNGIIQFTVRAVPLPASICDFLAGRRRRGVLGRLKRVQVKQNKGIEKDTRSENQSSVSLSEEEQAFWAEFTSVCEKAASKTSQRKEGGMDKEMILWKDLAERVWAFGPLGGAKGTSLAHANEDDGTGADEDDNGDVESAVGMDAYGAGCVLVDARDPSSISAGDGGVDRFDPVPYILSGFQLATRRGPLCAEPVEGLAYFVQRIDIDWGRLTSEIEQNRLSQTTGSLLSAVRDACRSALLEWSPRLMLAMYSCDIQCSTDVLGRVYGVVSKRKGRITAEEMNEGTSFFTITARIPVVESFGFADELRKKTSGAAGAMLVFSGYDLLPLSPFWVPTTTEELEDLGVTADRANEAKAYMDAVRERKGMFVDRKIVEHAEKQRTLKK</sequence>
<dbReference type="InterPro" id="IPR020568">
    <property type="entry name" value="Ribosomal_Su5_D2-typ_SF"/>
</dbReference>
<dbReference type="GO" id="GO:0042256">
    <property type="term" value="P:cytosolic ribosome assembly"/>
    <property type="evidence" value="ECO:0007669"/>
    <property type="project" value="TreeGrafter"/>
</dbReference>
<dbReference type="InterPro" id="IPR014721">
    <property type="entry name" value="Ribsml_uS5_D2-typ_fold_subgr"/>
</dbReference>
<dbReference type="PANTHER" id="PTHR42908:SF3">
    <property type="entry name" value="ELONGATION FACTOR-LIKE GTPASE 1"/>
    <property type="match status" value="1"/>
</dbReference>
<dbReference type="SMART" id="SM00838">
    <property type="entry name" value="EFG_C"/>
    <property type="match status" value="1"/>
</dbReference>
<dbReference type="Pfam" id="PF14492">
    <property type="entry name" value="EFG_III"/>
    <property type="match status" value="1"/>
</dbReference>
<feature type="compositionally biased region" description="Low complexity" evidence="10">
    <location>
        <begin position="829"/>
        <end position="851"/>
    </location>
</feature>
<feature type="region of interest" description="Disordered" evidence="10">
    <location>
        <begin position="823"/>
        <end position="868"/>
    </location>
</feature>
<dbReference type="OrthoDB" id="364892at2759"/>
<feature type="compositionally biased region" description="Basic and acidic residues" evidence="10">
    <location>
        <begin position="194"/>
        <end position="213"/>
    </location>
</feature>
<dbReference type="GO" id="GO:0005525">
    <property type="term" value="F:GTP binding"/>
    <property type="evidence" value="ECO:0007669"/>
    <property type="project" value="UniProtKB-KW"/>
</dbReference>
<evidence type="ECO:0000256" key="2">
    <source>
        <dbReference type="ARBA" id="ARBA00022490"/>
    </source>
</evidence>
<dbReference type="GO" id="GO:0003924">
    <property type="term" value="F:GTPase activity"/>
    <property type="evidence" value="ECO:0007669"/>
    <property type="project" value="InterPro"/>
</dbReference>
<evidence type="ECO:0000256" key="3">
    <source>
        <dbReference type="ARBA" id="ARBA00022517"/>
    </source>
</evidence>
<keyword evidence="2" id="KW-0963">Cytoplasm</keyword>
<evidence type="ECO:0000256" key="8">
    <source>
        <dbReference type="ARBA" id="ARBA00068031"/>
    </source>
</evidence>
<dbReference type="InterPro" id="IPR000795">
    <property type="entry name" value="T_Tr_GTP-bd_dom"/>
</dbReference>
<comment type="catalytic activity">
    <reaction evidence="7">
        <text>GTP + H2O = GDP + phosphate + H(+)</text>
        <dbReference type="Rhea" id="RHEA:19669"/>
        <dbReference type="ChEBI" id="CHEBI:15377"/>
        <dbReference type="ChEBI" id="CHEBI:15378"/>
        <dbReference type="ChEBI" id="CHEBI:37565"/>
        <dbReference type="ChEBI" id="CHEBI:43474"/>
        <dbReference type="ChEBI" id="CHEBI:58189"/>
    </reaction>
</comment>
<feature type="compositionally biased region" description="Low complexity" evidence="10">
    <location>
        <begin position="859"/>
        <end position="868"/>
    </location>
</feature>
<dbReference type="PRINTS" id="PR00315">
    <property type="entry name" value="ELONGATNFCT"/>
</dbReference>
<dbReference type="Gene3D" id="3.30.70.870">
    <property type="entry name" value="Elongation Factor G (Translational Gtpase), domain 3"/>
    <property type="match status" value="1"/>
</dbReference>
<feature type="domain" description="Tr-type G" evidence="11">
    <location>
        <begin position="17"/>
        <end position="278"/>
    </location>
</feature>
<evidence type="ECO:0000256" key="4">
    <source>
        <dbReference type="ARBA" id="ARBA00022741"/>
    </source>
</evidence>
<evidence type="ECO:0000256" key="9">
    <source>
        <dbReference type="ARBA" id="ARBA00081809"/>
    </source>
</evidence>
<feature type="region of interest" description="Disordered" evidence="10">
    <location>
        <begin position="416"/>
        <end position="438"/>
    </location>
</feature>
<keyword evidence="4" id="KW-0547">Nucleotide-binding</keyword>
<feature type="region of interest" description="Disordered" evidence="10">
    <location>
        <begin position="194"/>
        <end position="222"/>
    </location>
</feature>